<accession>A0A383DRP1</accession>
<proteinExistence type="predicted"/>
<name>A0A383DRP1_9ZZZZ</name>
<protein>
    <submittedName>
        <fullName evidence="1">Uncharacterized protein</fullName>
    </submittedName>
</protein>
<reference evidence="1" key="1">
    <citation type="submission" date="2018-05" db="EMBL/GenBank/DDBJ databases">
        <authorList>
            <person name="Lanie J.A."/>
            <person name="Ng W.-L."/>
            <person name="Kazmierczak K.M."/>
            <person name="Andrzejewski T.M."/>
            <person name="Davidsen T.M."/>
            <person name="Wayne K.J."/>
            <person name="Tettelin H."/>
            <person name="Glass J.I."/>
            <person name="Rusch D."/>
            <person name="Podicherti R."/>
            <person name="Tsui H.-C.T."/>
            <person name="Winkler M.E."/>
        </authorList>
    </citation>
    <scope>NUCLEOTIDE SEQUENCE</scope>
</reference>
<dbReference type="AlphaFoldDB" id="A0A383DRP1"/>
<dbReference type="EMBL" id="UINC01219435">
    <property type="protein sequence ID" value="SVE46895.1"/>
    <property type="molecule type" value="Genomic_DNA"/>
</dbReference>
<gene>
    <name evidence="1" type="ORF">METZ01_LOCUS499749</name>
</gene>
<sequence>MVMEIMESLDPSDLDNALKPNSYRPFQIIRTTVRGTSDPEDEDRYTQSLRVLLLPEQAWWPMVA</sequence>
<organism evidence="1">
    <name type="scientific">marine metagenome</name>
    <dbReference type="NCBI Taxonomy" id="408172"/>
    <lineage>
        <taxon>unclassified sequences</taxon>
        <taxon>metagenomes</taxon>
        <taxon>ecological metagenomes</taxon>
    </lineage>
</organism>
<evidence type="ECO:0000313" key="1">
    <source>
        <dbReference type="EMBL" id="SVE46895.1"/>
    </source>
</evidence>